<comment type="caution">
    <text evidence="2">The sequence shown here is derived from an EMBL/GenBank/DDBJ whole genome shotgun (WGS) entry which is preliminary data.</text>
</comment>
<protein>
    <submittedName>
        <fullName evidence="2">Unnamed protein product</fullName>
    </submittedName>
</protein>
<feature type="region of interest" description="Disordered" evidence="1">
    <location>
        <begin position="148"/>
        <end position="187"/>
    </location>
</feature>
<feature type="compositionally biased region" description="Basic and acidic residues" evidence="1">
    <location>
        <begin position="57"/>
        <end position="72"/>
    </location>
</feature>
<accession>A0A9W7D2I1</accession>
<sequence>MWEEAINVFMQRALAKQAWGDKPPRDVTIKQFKNKLNAVRSGYKTKRQRTVATGNRPVRDGDDSDNEERKYPEMPTDFLLDGGDEHSHGSSAEGGVPPRNLAYDPMNVNPNYRKELGAELAALWPLLCKVFSNRTGCTGEAITETGIGRLNDEMNDGHSDSSESPGEAHKARERAKSAAKAKRQRGAQVEQLAKKRPADAVSEALKSGFEAIERVFSNRHNSARPNGELTQMFGKLTLQLRYLMHNIKLQVKRCYKISQAYINLLLVSSER</sequence>
<proteinExistence type="predicted"/>
<gene>
    <name evidence="2" type="ORF">Pfra01_002046500</name>
</gene>
<name>A0A9W7D2I1_9STRA</name>
<dbReference type="OrthoDB" id="112908at2759"/>
<evidence type="ECO:0000256" key="1">
    <source>
        <dbReference type="SAM" id="MobiDB-lite"/>
    </source>
</evidence>
<evidence type="ECO:0000313" key="2">
    <source>
        <dbReference type="EMBL" id="GMF50961.1"/>
    </source>
</evidence>
<dbReference type="Proteomes" id="UP001165121">
    <property type="component" value="Unassembled WGS sequence"/>
</dbReference>
<organism evidence="2 3">
    <name type="scientific">Phytophthora fragariaefolia</name>
    <dbReference type="NCBI Taxonomy" id="1490495"/>
    <lineage>
        <taxon>Eukaryota</taxon>
        <taxon>Sar</taxon>
        <taxon>Stramenopiles</taxon>
        <taxon>Oomycota</taxon>
        <taxon>Peronosporomycetes</taxon>
        <taxon>Peronosporales</taxon>
        <taxon>Peronosporaceae</taxon>
        <taxon>Phytophthora</taxon>
    </lineage>
</organism>
<keyword evidence="3" id="KW-1185">Reference proteome</keyword>
<evidence type="ECO:0000313" key="3">
    <source>
        <dbReference type="Proteomes" id="UP001165121"/>
    </source>
</evidence>
<dbReference type="EMBL" id="BSXT01002795">
    <property type="protein sequence ID" value="GMF50961.1"/>
    <property type="molecule type" value="Genomic_DNA"/>
</dbReference>
<feature type="region of interest" description="Disordered" evidence="1">
    <location>
        <begin position="43"/>
        <end position="100"/>
    </location>
</feature>
<feature type="compositionally biased region" description="Basic and acidic residues" evidence="1">
    <location>
        <begin position="150"/>
        <end position="176"/>
    </location>
</feature>
<dbReference type="AlphaFoldDB" id="A0A9W7D2I1"/>
<reference evidence="2" key="1">
    <citation type="submission" date="2023-04" db="EMBL/GenBank/DDBJ databases">
        <title>Phytophthora fragariaefolia NBRC 109709.</title>
        <authorList>
            <person name="Ichikawa N."/>
            <person name="Sato H."/>
            <person name="Tonouchi N."/>
        </authorList>
    </citation>
    <scope>NUCLEOTIDE SEQUENCE</scope>
    <source>
        <strain evidence="2">NBRC 109709</strain>
    </source>
</reference>